<feature type="region of interest" description="Disordered" evidence="1">
    <location>
        <begin position="73"/>
        <end position="98"/>
    </location>
</feature>
<dbReference type="SUPFAM" id="SSF47413">
    <property type="entry name" value="lambda repressor-like DNA-binding domains"/>
    <property type="match status" value="1"/>
</dbReference>
<evidence type="ECO:0000313" key="2">
    <source>
        <dbReference type="EMBL" id="OLO02651.1"/>
    </source>
</evidence>
<protein>
    <submittedName>
        <fullName evidence="2">Uncharacterized protein</fullName>
    </submittedName>
</protein>
<organism evidence="2 3">
    <name type="scientific">Salinicola socius</name>
    <dbReference type="NCBI Taxonomy" id="404433"/>
    <lineage>
        <taxon>Bacteria</taxon>
        <taxon>Pseudomonadati</taxon>
        <taxon>Pseudomonadota</taxon>
        <taxon>Gammaproteobacteria</taxon>
        <taxon>Oceanospirillales</taxon>
        <taxon>Halomonadaceae</taxon>
        <taxon>Salinicola</taxon>
    </lineage>
</organism>
<dbReference type="Proteomes" id="UP000186878">
    <property type="component" value="Unassembled WGS sequence"/>
</dbReference>
<dbReference type="InterPro" id="IPR001387">
    <property type="entry name" value="Cro/C1-type_HTH"/>
</dbReference>
<evidence type="ECO:0000256" key="1">
    <source>
        <dbReference type="SAM" id="MobiDB-lite"/>
    </source>
</evidence>
<comment type="caution">
    <text evidence="2">The sequence shown here is derived from an EMBL/GenBank/DDBJ whole genome shotgun (WGS) entry which is preliminary data.</text>
</comment>
<dbReference type="InterPro" id="IPR010982">
    <property type="entry name" value="Lambda_DNA-bd_dom_sf"/>
</dbReference>
<sequence length="98" mass="10993">MSSELAKRMREIREAETSGRHEFSQLIGVAKKTVESIEQSGRPPKGEMLEAICMQWPKYSLWLMTGQVNEAAGQVSPEIERTRDRLKPTGTDTGSRGE</sequence>
<dbReference type="CDD" id="cd00093">
    <property type="entry name" value="HTH_XRE"/>
    <property type="match status" value="1"/>
</dbReference>
<dbReference type="Gene3D" id="1.10.260.40">
    <property type="entry name" value="lambda repressor-like DNA-binding domains"/>
    <property type="match status" value="1"/>
</dbReference>
<reference evidence="2 3" key="1">
    <citation type="submission" date="2016-12" db="EMBL/GenBank/DDBJ databases">
        <title>Draft genome sequences of strains Salinicola socius SMB35, Salinicola sp. MH3R3-1 and Chromohalobacter sp. SMB17 from the Verkhnekamsk potash mining region of Russia.</title>
        <authorList>
            <person name="Mavrodi D.V."/>
            <person name="Olsson B.E."/>
            <person name="Korsakova E.S."/>
            <person name="Pyankova A."/>
            <person name="Mavrodi O.V."/>
            <person name="Plotnikova E.G."/>
        </authorList>
    </citation>
    <scope>NUCLEOTIDE SEQUENCE [LARGE SCALE GENOMIC DNA]</scope>
    <source>
        <strain evidence="2 3">SMB35</strain>
    </source>
</reference>
<gene>
    <name evidence="2" type="ORF">BTW07_18590</name>
</gene>
<dbReference type="STRING" id="404433.BTW07_18590"/>
<dbReference type="RefSeq" id="WP_075571645.1">
    <property type="nucleotide sequence ID" value="NZ_MSDO01000049.1"/>
</dbReference>
<keyword evidence="3" id="KW-1185">Reference proteome</keyword>
<evidence type="ECO:0000313" key="3">
    <source>
        <dbReference type="Proteomes" id="UP000186878"/>
    </source>
</evidence>
<name>A0A1Q8SMM4_9GAMM</name>
<feature type="compositionally biased region" description="Basic and acidic residues" evidence="1">
    <location>
        <begin position="78"/>
        <end position="87"/>
    </location>
</feature>
<dbReference type="AlphaFoldDB" id="A0A1Q8SMM4"/>
<dbReference type="GO" id="GO:0003677">
    <property type="term" value="F:DNA binding"/>
    <property type="evidence" value="ECO:0007669"/>
    <property type="project" value="InterPro"/>
</dbReference>
<proteinExistence type="predicted"/>
<dbReference type="EMBL" id="MSDO01000049">
    <property type="protein sequence ID" value="OLO02651.1"/>
    <property type="molecule type" value="Genomic_DNA"/>
</dbReference>
<accession>A0A1Q8SMM4</accession>
<dbReference type="OrthoDB" id="6302218at2"/>